<feature type="region of interest" description="Disordered" evidence="1">
    <location>
        <begin position="1"/>
        <end position="20"/>
    </location>
</feature>
<evidence type="ECO:0000313" key="3">
    <source>
        <dbReference type="Proteomes" id="UP001596097"/>
    </source>
</evidence>
<proteinExistence type="predicted"/>
<organism evidence="2 3">
    <name type="scientific">Mumia xiangluensis</name>
    <dbReference type="NCBI Taxonomy" id="1678900"/>
    <lineage>
        <taxon>Bacteria</taxon>
        <taxon>Bacillati</taxon>
        <taxon>Actinomycetota</taxon>
        <taxon>Actinomycetes</taxon>
        <taxon>Propionibacteriales</taxon>
        <taxon>Nocardioidaceae</taxon>
        <taxon>Mumia</taxon>
    </lineage>
</organism>
<evidence type="ECO:0000313" key="2">
    <source>
        <dbReference type="EMBL" id="MFC6148467.1"/>
    </source>
</evidence>
<comment type="caution">
    <text evidence="2">The sequence shown here is derived from an EMBL/GenBank/DDBJ whole genome shotgun (WGS) entry which is preliminary data.</text>
</comment>
<name>A0ABW1QIL5_9ACTN</name>
<dbReference type="RefSeq" id="WP_153816610.1">
    <property type="nucleotide sequence ID" value="NZ_JBHSQL010000002.1"/>
</dbReference>
<protein>
    <submittedName>
        <fullName evidence="2">Uncharacterized protein</fullName>
    </submittedName>
</protein>
<dbReference type="EMBL" id="JBHSQL010000002">
    <property type="protein sequence ID" value="MFC6148467.1"/>
    <property type="molecule type" value="Genomic_DNA"/>
</dbReference>
<keyword evidence="3" id="KW-1185">Reference proteome</keyword>
<dbReference type="Proteomes" id="UP001596097">
    <property type="component" value="Unassembled WGS sequence"/>
</dbReference>
<reference evidence="3" key="1">
    <citation type="journal article" date="2019" name="Int. J. Syst. Evol. Microbiol.">
        <title>The Global Catalogue of Microorganisms (GCM) 10K type strain sequencing project: providing services to taxonomists for standard genome sequencing and annotation.</title>
        <authorList>
            <consortium name="The Broad Institute Genomics Platform"/>
            <consortium name="The Broad Institute Genome Sequencing Center for Infectious Disease"/>
            <person name="Wu L."/>
            <person name="Ma J."/>
        </authorList>
    </citation>
    <scope>NUCLEOTIDE SEQUENCE [LARGE SCALE GENOMIC DNA]</scope>
    <source>
        <strain evidence="3">CGMCC 4.7198</strain>
    </source>
</reference>
<accession>A0ABW1QIL5</accession>
<evidence type="ECO:0000256" key="1">
    <source>
        <dbReference type="SAM" id="MobiDB-lite"/>
    </source>
</evidence>
<sequence>MCTDFSLKAAAGTPPAVSATAQERLDDLVRLRRERDRLAREGALPRVAEPAETAG</sequence>
<gene>
    <name evidence="2" type="ORF">ACFPYK_03600</name>
</gene>